<dbReference type="EMBL" id="CP119316">
    <property type="protein sequence ID" value="WEK47218.1"/>
    <property type="molecule type" value="Genomic_DNA"/>
</dbReference>
<organism evidence="8 9">
    <name type="scientific">Candidatus Andeanibacterium colombiense</name>
    <dbReference type="NCBI Taxonomy" id="3121345"/>
    <lineage>
        <taxon>Bacteria</taxon>
        <taxon>Pseudomonadati</taxon>
        <taxon>Pseudomonadota</taxon>
        <taxon>Alphaproteobacteria</taxon>
        <taxon>Sphingomonadales</taxon>
        <taxon>Sphingomonadaceae</taxon>
        <taxon>Candidatus Andeanibacterium</taxon>
    </lineage>
</organism>
<dbReference type="InterPro" id="IPR020846">
    <property type="entry name" value="MFS_dom"/>
</dbReference>
<keyword evidence="3 6" id="KW-0812">Transmembrane</keyword>
<sequence length="244" mass="25905">MLAKLPDRPKDAGWLDDDERALVERRLAEDRAGNAAHRQSHTLRHVFTDWRVWAAGLADFSRGVYANALNYWLPTIVQEIGIPKNDYFLVGLVSMIPWGIGAIAMVLVAWSSDRTGERRWHAIGSSLVAALGCVLLAVAGHSAVVSVLALAMVAAGGLAWLAVFWTLPTAFLSGIAAAAGIGWINAISQLGGFVGPDMLGRLRGANEGDNSLAFLILAGVALVVTGLTYALSRQPRPTSPSGAR</sequence>
<evidence type="ECO:0000259" key="7">
    <source>
        <dbReference type="PROSITE" id="PS50850"/>
    </source>
</evidence>
<evidence type="ECO:0000256" key="1">
    <source>
        <dbReference type="ARBA" id="ARBA00004141"/>
    </source>
</evidence>
<feature type="transmembrane region" description="Helical" evidence="6">
    <location>
        <begin position="87"/>
        <end position="110"/>
    </location>
</feature>
<dbReference type="GO" id="GO:0022857">
    <property type="term" value="F:transmembrane transporter activity"/>
    <property type="evidence" value="ECO:0007669"/>
    <property type="project" value="InterPro"/>
</dbReference>
<proteinExistence type="predicted"/>
<keyword evidence="4 6" id="KW-1133">Transmembrane helix</keyword>
<dbReference type="KEGG" id="acob:P0Y56_02745"/>
<reference evidence="8" key="1">
    <citation type="submission" date="2023-03" db="EMBL/GenBank/DDBJ databases">
        <title>Andean soil-derived lignocellulolytic bacterial consortium as a source of novel taxa and putative plastic-active enzymes.</title>
        <authorList>
            <person name="Diaz-Garcia L."/>
            <person name="Chuvochina M."/>
            <person name="Feuerriegel G."/>
            <person name="Bunk B."/>
            <person name="Sproer C."/>
            <person name="Streit W.R."/>
            <person name="Rodriguez L.M."/>
            <person name="Overmann J."/>
            <person name="Jimenez D.J."/>
        </authorList>
    </citation>
    <scope>NUCLEOTIDE SEQUENCE</scope>
    <source>
        <strain evidence="8">MAG 26</strain>
    </source>
</reference>
<comment type="subcellular location">
    <subcellularLocation>
        <location evidence="1">Membrane</location>
        <topology evidence="1">Multi-pass membrane protein</topology>
    </subcellularLocation>
</comment>
<feature type="transmembrane region" description="Helical" evidence="6">
    <location>
        <begin position="211"/>
        <end position="231"/>
    </location>
</feature>
<evidence type="ECO:0000256" key="5">
    <source>
        <dbReference type="ARBA" id="ARBA00023136"/>
    </source>
</evidence>
<evidence type="ECO:0000313" key="9">
    <source>
        <dbReference type="Proteomes" id="UP001218362"/>
    </source>
</evidence>
<dbReference type="PROSITE" id="PS50850">
    <property type="entry name" value="MFS"/>
    <property type="match status" value="1"/>
</dbReference>
<feature type="transmembrane region" description="Helical" evidence="6">
    <location>
        <begin position="122"/>
        <end position="139"/>
    </location>
</feature>
<dbReference type="InterPro" id="IPR011701">
    <property type="entry name" value="MFS"/>
</dbReference>
<evidence type="ECO:0000256" key="2">
    <source>
        <dbReference type="ARBA" id="ARBA00022448"/>
    </source>
</evidence>
<feature type="transmembrane region" description="Helical" evidence="6">
    <location>
        <begin position="145"/>
        <end position="163"/>
    </location>
</feature>
<dbReference type="PANTHER" id="PTHR43791">
    <property type="entry name" value="PERMEASE-RELATED"/>
    <property type="match status" value="1"/>
</dbReference>
<evidence type="ECO:0000256" key="3">
    <source>
        <dbReference type="ARBA" id="ARBA00022692"/>
    </source>
</evidence>
<dbReference type="Proteomes" id="UP001218362">
    <property type="component" value="Chromosome"/>
</dbReference>
<accession>A0AAJ5X689</accession>
<dbReference type="PANTHER" id="PTHR43791:SF36">
    <property type="entry name" value="TRANSPORTER, PUTATIVE (AFU_ORTHOLOGUE AFUA_6G08340)-RELATED"/>
    <property type="match status" value="1"/>
</dbReference>
<feature type="transmembrane region" description="Helical" evidence="6">
    <location>
        <begin position="170"/>
        <end position="191"/>
    </location>
</feature>
<protein>
    <submittedName>
        <fullName evidence="8">MFS transporter</fullName>
    </submittedName>
</protein>
<name>A0AAJ5X689_9SPHN</name>
<dbReference type="InterPro" id="IPR036259">
    <property type="entry name" value="MFS_trans_sf"/>
</dbReference>
<evidence type="ECO:0000256" key="6">
    <source>
        <dbReference type="SAM" id="Phobius"/>
    </source>
</evidence>
<evidence type="ECO:0000313" key="8">
    <source>
        <dbReference type="EMBL" id="WEK47218.1"/>
    </source>
</evidence>
<keyword evidence="5 6" id="KW-0472">Membrane</keyword>
<dbReference type="GO" id="GO:0016020">
    <property type="term" value="C:membrane"/>
    <property type="evidence" value="ECO:0007669"/>
    <property type="project" value="UniProtKB-SubCell"/>
</dbReference>
<keyword evidence="2" id="KW-0813">Transport</keyword>
<evidence type="ECO:0000256" key="4">
    <source>
        <dbReference type="ARBA" id="ARBA00022989"/>
    </source>
</evidence>
<gene>
    <name evidence="8" type="ORF">P0Y56_02745</name>
</gene>
<dbReference type="Gene3D" id="1.20.1250.20">
    <property type="entry name" value="MFS general substrate transporter like domains"/>
    <property type="match status" value="1"/>
</dbReference>
<feature type="domain" description="Major facilitator superfamily (MFS) profile" evidence="7">
    <location>
        <begin position="1"/>
        <end position="236"/>
    </location>
</feature>
<dbReference type="SUPFAM" id="SSF103473">
    <property type="entry name" value="MFS general substrate transporter"/>
    <property type="match status" value="1"/>
</dbReference>
<dbReference type="Pfam" id="PF07690">
    <property type="entry name" value="MFS_1"/>
    <property type="match status" value="1"/>
</dbReference>
<dbReference type="AlphaFoldDB" id="A0AAJ5X689"/>